<keyword evidence="1" id="KW-0112">Calmodulin-binding</keyword>
<organism evidence="4 5">
    <name type="scientific">Chenopodium quinoa</name>
    <name type="common">Quinoa</name>
    <dbReference type="NCBI Taxonomy" id="63459"/>
    <lineage>
        <taxon>Eukaryota</taxon>
        <taxon>Viridiplantae</taxon>
        <taxon>Streptophyta</taxon>
        <taxon>Embryophyta</taxon>
        <taxon>Tracheophyta</taxon>
        <taxon>Spermatophyta</taxon>
        <taxon>Magnoliopsida</taxon>
        <taxon>eudicotyledons</taxon>
        <taxon>Gunneridae</taxon>
        <taxon>Pentapetalae</taxon>
        <taxon>Caryophyllales</taxon>
        <taxon>Chenopodiaceae</taxon>
        <taxon>Chenopodioideae</taxon>
        <taxon>Atripliceae</taxon>
        <taxon>Chenopodium</taxon>
    </lineage>
</organism>
<dbReference type="PROSITE" id="PS50096">
    <property type="entry name" value="IQ"/>
    <property type="match status" value="2"/>
</dbReference>
<keyword evidence="5" id="KW-1185">Reference proteome</keyword>
<evidence type="ECO:0000313" key="5">
    <source>
        <dbReference type="Proteomes" id="UP000596660"/>
    </source>
</evidence>
<evidence type="ECO:0000313" key="4">
    <source>
        <dbReference type="EnsemblPlants" id="AUR62001520-RA:cds"/>
    </source>
</evidence>
<dbReference type="PANTHER" id="PTHR32295">
    <property type="entry name" value="IQ-DOMAIN 5-RELATED"/>
    <property type="match status" value="1"/>
</dbReference>
<dbReference type="OrthoDB" id="671489at2759"/>
<feature type="compositionally biased region" description="Low complexity" evidence="3">
    <location>
        <begin position="319"/>
        <end position="345"/>
    </location>
</feature>
<name>A0A803KR63_CHEQI</name>
<accession>A0A803KR63</accession>
<dbReference type="Gramene" id="AUR62001520-RA">
    <property type="protein sequence ID" value="AUR62001520-RA:cds"/>
    <property type="gene ID" value="AUR62001520"/>
</dbReference>
<dbReference type="SMR" id="A0A803KR63"/>
<dbReference type="KEGG" id="cqi:110688133"/>
<feature type="region of interest" description="Disordered" evidence="3">
    <location>
        <begin position="309"/>
        <end position="373"/>
    </location>
</feature>
<reference evidence="4" key="1">
    <citation type="journal article" date="2017" name="Nature">
        <title>The genome of Chenopodium quinoa.</title>
        <authorList>
            <person name="Jarvis D.E."/>
            <person name="Ho Y.S."/>
            <person name="Lightfoot D.J."/>
            <person name="Schmoeckel S.M."/>
            <person name="Li B."/>
            <person name="Borm T.J.A."/>
            <person name="Ohyanagi H."/>
            <person name="Mineta K."/>
            <person name="Michell C.T."/>
            <person name="Saber N."/>
            <person name="Kharbatia N.M."/>
            <person name="Rupper R.R."/>
            <person name="Sharp A.R."/>
            <person name="Dally N."/>
            <person name="Boughton B.A."/>
            <person name="Woo Y.H."/>
            <person name="Gao G."/>
            <person name="Schijlen E.G.W.M."/>
            <person name="Guo X."/>
            <person name="Momin A.A."/>
            <person name="Negrao S."/>
            <person name="Al-Babili S."/>
            <person name="Gehring C."/>
            <person name="Roessner U."/>
            <person name="Jung C."/>
            <person name="Murphy K."/>
            <person name="Arold S.T."/>
            <person name="Gojobori T."/>
            <person name="van der Linden C.G."/>
            <person name="van Loo E.N."/>
            <person name="Jellen E.N."/>
            <person name="Maughan P.J."/>
            <person name="Tester M."/>
        </authorList>
    </citation>
    <scope>NUCLEOTIDE SEQUENCE [LARGE SCALE GENOMIC DNA]</scope>
    <source>
        <strain evidence="4">cv. PI 614886</strain>
    </source>
</reference>
<dbReference type="GO" id="GO:0005516">
    <property type="term" value="F:calmodulin binding"/>
    <property type="evidence" value="ECO:0007669"/>
    <property type="project" value="UniProtKB-KW"/>
</dbReference>
<evidence type="ECO:0000256" key="2">
    <source>
        <dbReference type="ARBA" id="ARBA00024341"/>
    </source>
</evidence>
<feature type="compositionally biased region" description="Polar residues" evidence="3">
    <location>
        <begin position="274"/>
        <end position="293"/>
    </location>
</feature>
<evidence type="ECO:0008006" key="6">
    <source>
        <dbReference type="Google" id="ProtNLM"/>
    </source>
</evidence>
<evidence type="ECO:0000256" key="1">
    <source>
        <dbReference type="ARBA" id="ARBA00022860"/>
    </source>
</evidence>
<gene>
    <name evidence="4" type="primary">LOC110688133</name>
</gene>
<dbReference type="AlphaFoldDB" id="A0A803KR63"/>
<protein>
    <recommendedName>
        <fullName evidence="6">Calmodulin binding protein</fullName>
    </recommendedName>
</protein>
<dbReference type="Pfam" id="PF00612">
    <property type="entry name" value="IQ"/>
    <property type="match status" value="2"/>
</dbReference>
<feature type="region of interest" description="Disordered" evidence="3">
    <location>
        <begin position="272"/>
        <end position="296"/>
    </location>
</feature>
<dbReference type="RefSeq" id="XP_021720514.1">
    <property type="nucleotide sequence ID" value="XM_021864822.1"/>
</dbReference>
<dbReference type="GeneID" id="110688133"/>
<dbReference type="Proteomes" id="UP000596660">
    <property type="component" value="Unplaced"/>
</dbReference>
<reference evidence="4" key="2">
    <citation type="submission" date="2021-03" db="UniProtKB">
        <authorList>
            <consortium name="EnsemblPlants"/>
        </authorList>
    </citation>
    <scope>IDENTIFICATION</scope>
</reference>
<dbReference type="OMA" id="SEQSGWC"/>
<sequence>MGASSNWLKSLINLKKPNSNDHHEKVGQVKSRKRWRLWKNPSVKGVAQSEPSDFTSTAGGGDARINAAMAAVIRAPSKNFLFVRQEWAAIRIQTAFRAFLAKRALRALKSLVKLQAIVRGRLVRKQAAVTLRCMQALVRAQAHVKAHRVRMAFEGQDELRSVDSLQADPVKEAEEGWCDSRGSADEIRTKLQSRQEAAIKRERAISYAATQQQFRGSPNLNLGKNKSFTTSQPPKLDKSGFGWSWLDRWMASKPWETRLMEEVRSDLPYMSPLSKISSKQNNLRVDYSSVSEQNSEKVKIVRRPNYVGHIARTSSEPNSKLLTEESSTSTSSLSASRTPVSSSTSRTDDSSCSKPRYMNLTASNKAKQQNSFQRRPLKEIQNHHMSWTRTRFSGEARSSVDSVPMIPHSVPLCGDLYPPFQVDRFDWRYR</sequence>
<dbReference type="EnsemblPlants" id="AUR62001520-RA">
    <property type="protein sequence ID" value="AUR62001520-RA:cds"/>
    <property type="gene ID" value="AUR62001520"/>
</dbReference>
<dbReference type="InterPro" id="IPR000048">
    <property type="entry name" value="IQ_motif_EF-hand-BS"/>
</dbReference>
<evidence type="ECO:0000256" key="3">
    <source>
        <dbReference type="SAM" id="MobiDB-lite"/>
    </source>
</evidence>
<comment type="similarity">
    <text evidence="2">Belongs to the IQD family.</text>
</comment>
<dbReference type="PANTHER" id="PTHR32295:SF126">
    <property type="entry name" value="PROTEIN IQ-DOMAIN 8"/>
    <property type="match status" value="1"/>
</dbReference>
<proteinExistence type="inferred from homology"/>
<feature type="compositionally biased region" description="Polar residues" evidence="3">
    <location>
        <begin position="360"/>
        <end position="373"/>
    </location>
</feature>